<gene>
    <name evidence="1" type="ORF">DSO57_1005785</name>
</gene>
<name>A0ACC2SX22_9FUNG</name>
<reference evidence="1" key="1">
    <citation type="submission" date="2022-04" db="EMBL/GenBank/DDBJ databases">
        <title>Genome of the entomopathogenic fungus Entomophthora muscae.</title>
        <authorList>
            <person name="Elya C."/>
            <person name="Lovett B.R."/>
            <person name="Lee E."/>
            <person name="Macias A.M."/>
            <person name="Hajek A.E."/>
            <person name="De Bivort B.L."/>
            <person name="Kasson M.T."/>
            <person name="De Fine Licht H.H."/>
            <person name="Stajich J.E."/>
        </authorList>
    </citation>
    <scope>NUCLEOTIDE SEQUENCE</scope>
    <source>
        <strain evidence="1">Berkeley</strain>
    </source>
</reference>
<organism evidence="1 2">
    <name type="scientific">Entomophthora muscae</name>
    <dbReference type="NCBI Taxonomy" id="34485"/>
    <lineage>
        <taxon>Eukaryota</taxon>
        <taxon>Fungi</taxon>
        <taxon>Fungi incertae sedis</taxon>
        <taxon>Zoopagomycota</taxon>
        <taxon>Entomophthoromycotina</taxon>
        <taxon>Entomophthoromycetes</taxon>
        <taxon>Entomophthorales</taxon>
        <taxon>Entomophthoraceae</taxon>
        <taxon>Entomophthora</taxon>
    </lineage>
</organism>
<accession>A0ACC2SX22</accession>
<evidence type="ECO:0000313" key="1">
    <source>
        <dbReference type="EMBL" id="KAJ9066822.1"/>
    </source>
</evidence>
<sequence>MLIQYKPGPELAIADALLCLYVRATRGENGLSPDWPLLVLRTKDKGFPPDTTNITKKTVIKSKHLFAEVYGTLHRKMSNGTTIPYIPTHQQVVTIIQYHRDLGHTKSSNLYKFLKHKVWWSTLYCDVQEVLDQYEVCKKFAKSKAPPKSVLPICAQLPFKMWALSMVGPMPGVVNTAIHHVLILPLLGYFEDKSLSFAFAL</sequence>
<dbReference type="Proteomes" id="UP001165960">
    <property type="component" value="Unassembled WGS sequence"/>
</dbReference>
<evidence type="ECO:0000313" key="2">
    <source>
        <dbReference type="Proteomes" id="UP001165960"/>
    </source>
</evidence>
<keyword evidence="2" id="KW-1185">Reference proteome</keyword>
<proteinExistence type="predicted"/>
<comment type="caution">
    <text evidence="1">The sequence shown here is derived from an EMBL/GenBank/DDBJ whole genome shotgun (WGS) entry which is preliminary data.</text>
</comment>
<protein>
    <submittedName>
        <fullName evidence="1">Uncharacterized protein</fullName>
    </submittedName>
</protein>
<dbReference type="EMBL" id="QTSX02004276">
    <property type="protein sequence ID" value="KAJ9066822.1"/>
    <property type="molecule type" value="Genomic_DNA"/>
</dbReference>